<keyword evidence="2" id="KW-0067">ATP-binding</keyword>
<evidence type="ECO:0000256" key="3">
    <source>
        <dbReference type="SAM" id="Coils"/>
    </source>
</evidence>
<proteinExistence type="predicted"/>
<keyword evidence="6" id="KW-1185">Reference proteome</keyword>
<feature type="domain" description="ABC transporter" evidence="4">
    <location>
        <begin position="342"/>
        <end position="529"/>
    </location>
</feature>
<sequence length="529" mass="59506">MQHLLIQLIAISKTFATRSLFDALTFSVHAGDCIALVGANGTGKTSLLKILGGILEPDSGTLEKKESLTVDYLPQEVAADTGPLTVREYLEEGPLTKLSEEMERCLEDPDRLEEWERLHELFEKQGGYCRQPLESVLDGLHIDLDLLERPFSTLSGGQRVRVALAKTLRGDPDLLLLDEPTNHLDPASTDWLRKRLKTRRGATIVVSHDRSFLNEACNRLAELEEGRLISYSGTYDDYLEEKERRLQQKIKAYEEQEEERKALIREIKAVTFSSPKATPPKDSNKMGYDHRGGNFQKSQQRNISMLKGKLQAIEESPMKHPRPKGITGLYFEPCCLKSEVALEFSAISKTFEGREVFKDFSGTLVRKGRVLMQGPNGSGKTTLLKMAAGELLPDDGAVYFSSGSKIAYLDQEAERIPLHETPAAYFQKCFRLDEEGLLRELGKADLGGFELIRRPFYTLSVGQRKRMMLLSLILERPNILLLDEPTNHLDLKTLEALEKALLAFEGALLAVSHDATFIKKIALETWRLT</sequence>
<dbReference type="InterPro" id="IPR051309">
    <property type="entry name" value="ABCF_ATPase"/>
</dbReference>
<keyword evidence="3" id="KW-0175">Coiled coil</keyword>
<evidence type="ECO:0000256" key="2">
    <source>
        <dbReference type="ARBA" id="ARBA00022840"/>
    </source>
</evidence>
<dbReference type="GO" id="GO:0005524">
    <property type="term" value="F:ATP binding"/>
    <property type="evidence" value="ECO:0007669"/>
    <property type="project" value="UniProtKB-KW"/>
</dbReference>
<dbReference type="OrthoDB" id="9760950at2"/>
<dbReference type="SUPFAM" id="SSF52540">
    <property type="entry name" value="P-loop containing nucleoside triphosphate hydrolases"/>
    <property type="match status" value="2"/>
</dbReference>
<evidence type="ECO:0000313" key="5">
    <source>
        <dbReference type="EMBL" id="CRX37684.1"/>
    </source>
</evidence>
<accession>A0A0H5DQ74</accession>
<gene>
    <name evidence="5" type="ORF">ELAC_0323</name>
</gene>
<dbReference type="Pfam" id="PF12848">
    <property type="entry name" value="ABC_tran_Xtn"/>
    <property type="match status" value="1"/>
</dbReference>
<evidence type="ECO:0000259" key="4">
    <source>
        <dbReference type="PROSITE" id="PS50893"/>
    </source>
</evidence>
<evidence type="ECO:0000313" key="6">
    <source>
        <dbReference type="Proteomes" id="UP000220251"/>
    </source>
</evidence>
<dbReference type="InterPro" id="IPR032781">
    <property type="entry name" value="ABC_tran_Xtn"/>
</dbReference>
<dbReference type="GO" id="GO:0016887">
    <property type="term" value="F:ATP hydrolysis activity"/>
    <property type="evidence" value="ECO:0007669"/>
    <property type="project" value="InterPro"/>
</dbReference>
<protein>
    <submittedName>
        <fullName evidence="5">ABC-type transporter, ATPase subunit</fullName>
    </submittedName>
</protein>
<dbReference type="SMART" id="SM00382">
    <property type="entry name" value="AAA"/>
    <property type="match status" value="2"/>
</dbReference>
<dbReference type="PANTHER" id="PTHR42855">
    <property type="entry name" value="ABC TRANSPORTER ATP-BINDING SUBUNIT"/>
    <property type="match status" value="1"/>
</dbReference>
<dbReference type="RefSeq" id="WP_098037545.1">
    <property type="nucleotide sequence ID" value="NZ_CWGJ01000005.1"/>
</dbReference>
<dbReference type="PROSITE" id="PS50893">
    <property type="entry name" value="ABC_TRANSPORTER_2"/>
    <property type="match status" value="2"/>
</dbReference>
<name>A0A0H5DQ74_9BACT</name>
<evidence type="ECO:0000256" key="1">
    <source>
        <dbReference type="ARBA" id="ARBA00022741"/>
    </source>
</evidence>
<dbReference type="Proteomes" id="UP000220251">
    <property type="component" value="Unassembled WGS sequence"/>
</dbReference>
<dbReference type="EMBL" id="CWGJ01000005">
    <property type="protein sequence ID" value="CRX37684.1"/>
    <property type="molecule type" value="Genomic_DNA"/>
</dbReference>
<dbReference type="CDD" id="cd03221">
    <property type="entry name" value="ABCF_EF-3"/>
    <property type="match status" value="2"/>
</dbReference>
<dbReference type="InterPro" id="IPR027417">
    <property type="entry name" value="P-loop_NTPase"/>
</dbReference>
<dbReference type="NCBIfam" id="NF000355">
    <property type="entry name" value="ribo_prot_ABC_F"/>
    <property type="match status" value="1"/>
</dbReference>
<dbReference type="InterPro" id="IPR003593">
    <property type="entry name" value="AAA+_ATPase"/>
</dbReference>
<dbReference type="PROSITE" id="PS00211">
    <property type="entry name" value="ABC_TRANSPORTER_1"/>
    <property type="match status" value="2"/>
</dbReference>
<dbReference type="FunFam" id="3.40.50.300:FF:000011">
    <property type="entry name" value="Putative ABC transporter ATP-binding component"/>
    <property type="match status" value="1"/>
</dbReference>
<organism evidence="5 6">
    <name type="scientific">Estrella lausannensis</name>
    <dbReference type="NCBI Taxonomy" id="483423"/>
    <lineage>
        <taxon>Bacteria</taxon>
        <taxon>Pseudomonadati</taxon>
        <taxon>Chlamydiota</taxon>
        <taxon>Chlamydiia</taxon>
        <taxon>Parachlamydiales</taxon>
        <taxon>Candidatus Criblamydiaceae</taxon>
        <taxon>Estrella</taxon>
    </lineage>
</organism>
<dbReference type="AlphaFoldDB" id="A0A0H5DQ74"/>
<dbReference type="InterPro" id="IPR017871">
    <property type="entry name" value="ABC_transporter-like_CS"/>
</dbReference>
<dbReference type="Gene3D" id="3.40.50.300">
    <property type="entry name" value="P-loop containing nucleotide triphosphate hydrolases"/>
    <property type="match status" value="2"/>
</dbReference>
<dbReference type="Pfam" id="PF00005">
    <property type="entry name" value="ABC_tran"/>
    <property type="match status" value="2"/>
</dbReference>
<keyword evidence="1" id="KW-0547">Nucleotide-binding</keyword>
<dbReference type="InterPro" id="IPR003439">
    <property type="entry name" value="ABC_transporter-like_ATP-bd"/>
</dbReference>
<reference evidence="6" key="1">
    <citation type="submission" date="2015-06" db="EMBL/GenBank/DDBJ databases">
        <authorList>
            <person name="Bertelli C."/>
        </authorList>
    </citation>
    <scope>NUCLEOTIDE SEQUENCE [LARGE SCALE GENOMIC DNA]</scope>
    <source>
        <strain evidence="6">CRIB-30</strain>
    </source>
</reference>
<feature type="coiled-coil region" evidence="3">
    <location>
        <begin position="236"/>
        <end position="273"/>
    </location>
</feature>
<dbReference type="PANTHER" id="PTHR42855:SF2">
    <property type="entry name" value="DRUG RESISTANCE ABC TRANSPORTER,ATP-BINDING PROTEIN"/>
    <property type="match status" value="1"/>
</dbReference>
<feature type="domain" description="ABC transporter" evidence="4">
    <location>
        <begin position="6"/>
        <end position="250"/>
    </location>
</feature>